<keyword evidence="6 9" id="KW-0175">Coiled coil</keyword>
<keyword evidence="4 9" id="KW-0493">Microtubule</keyword>
<keyword evidence="12" id="KW-1185">Reference proteome</keyword>
<dbReference type="OMA" id="VQMDRMR"/>
<dbReference type="GO" id="GO:0005874">
    <property type="term" value="C:microtubule"/>
    <property type="evidence" value="ECO:0007669"/>
    <property type="project" value="UniProtKB-KW"/>
</dbReference>
<protein>
    <recommendedName>
        <fullName evidence="9">Leucine zipper putative tumor suppressor 2 homolog</fullName>
    </recommendedName>
    <alternativeName>
        <fullName evidence="9">Protein LAPSER1</fullName>
    </alternativeName>
</protein>
<evidence type="ECO:0000313" key="11">
    <source>
        <dbReference type="Ensembl" id="ENSSFAP00005023107.1"/>
    </source>
</evidence>
<feature type="compositionally biased region" description="Polar residues" evidence="10">
    <location>
        <begin position="127"/>
        <end position="136"/>
    </location>
</feature>
<dbReference type="GO" id="GO:0090090">
    <property type="term" value="P:negative regulation of canonical Wnt signaling pathway"/>
    <property type="evidence" value="ECO:0007669"/>
    <property type="project" value="TreeGrafter"/>
</dbReference>
<feature type="compositionally biased region" description="Pro residues" evidence="10">
    <location>
        <begin position="30"/>
        <end position="40"/>
    </location>
</feature>
<dbReference type="GO" id="GO:0030496">
    <property type="term" value="C:midbody"/>
    <property type="evidence" value="ECO:0007669"/>
    <property type="project" value="UniProtKB-UniRule"/>
</dbReference>
<feature type="compositionally biased region" description="Low complexity" evidence="10">
    <location>
        <begin position="290"/>
        <end position="320"/>
    </location>
</feature>
<dbReference type="GO" id="GO:0051255">
    <property type="term" value="P:spindle midzone assembly"/>
    <property type="evidence" value="ECO:0007669"/>
    <property type="project" value="UniProtKB-UniRule"/>
</dbReference>
<dbReference type="InterPro" id="IPR045329">
    <property type="entry name" value="LZTS"/>
</dbReference>
<dbReference type="PANTHER" id="PTHR19354:SF4">
    <property type="entry name" value="ZIPPER PUTATIVE TUMOR SUPPRESSOR 2-RELATED"/>
    <property type="match status" value="1"/>
</dbReference>
<feature type="coiled-coil region" evidence="9">
    <location>
        <begin position="493"/>
        <end position="555"/>
    </location>
</feature>
<dbReference type="PANTHER" id="PTHR19354">
    <property type="entry name" value="ZIPPER PUTATIVE TUMOR SUPPRESSOR 2 HOMOLOG-LIKE PROTEIN-RELATED"/>
    <property type="match status" value="1"/>
</dbReference>
<comment type="similarity">
    <text evidence="9">Belongs to the LZTS2 family.</text>
</comment>
<feature type="compositionally biased region" description="Basic and acidic residues" evidence="10">
    <location>
        <begin position="214"/>
        <end position="227"/>
    </location>
</feature>
<feature type="region of interest" description="Disordered" evidence="10">
    <location>
        <begin position="1"/>
        <end position="162"/>
    </location>
</feature>
<keyword evidence="2 9" id="KW-0132">Cell division</keyword>
<evidence type="ECO:0000256" key="5">
    <source>
        <dbReference type="ARBA" id="ARBA00022776"/>
    </source>
</evidence>
<evidence type="ECO:0000256" key="4">
    <source>
        <dbReference type="ARBA" id="ARBA00022701"/>
    </source>
</evidence>
<proteinExistence type="inferred from homology"/>
<feature type="compositionally biased region" description="Polar residues" evidence="10">
    <location>
        <begin position="79"/>
        <end position="99"/>
    </location>
</feature>
<dbReference type="GO" id="GO:0005813">
    <property type="term" value="C:centrosome"/>
    <property type="evidence" value="ECO:0007669"/>
    <property type="project" value="UniProtKB-SubCell"/>
</dbReference>
<feature type="region of interest" description="Disordered" evidence="10">
    <location>
        <begin position="211"/>
        <end position="255"/>
    </location>
</feature>
<dbReference type="GO" id="GO:0016055">
    <property type="term" value="P:Wnt signaling pathway"/>
    <property type="evidence" value="ECO:0007669"/>
    <property type="project" value="UniProtKB-KW"/>
</dbReference>
<evidence type="ECO:0000256" key="9">
    <source>
        <dbReference type="HAMAP-Rule" id="MF_03026"/>
    </source>
</evidence>
<evidence type="ECO:0000256" key="8">
    <source>
        <dbReference type="ARBA" id="ARBA00023306"/>
    </source>
</evidence>
<evidence type="ECO:0000313" key="12">
    <source>
        <dbReference type="Proteomes" id="UP000472267"/>
    </source>
</evidence>
<dbReference type="GO" id="GO:0051013">
    <property type="term" value="P:microtubule severing"/>
    <property type="evidence" value="ECO:0007669"/>
    <property type="project" value="UniProtKB-UniRule"/>
</dbReference>
<reference evidence="11" key="3">
    <citation type="submission" date="2025-09" db="UniProtKB">
        <authorList>
            <consortium name="Ensembl"/>
        </authorList>
    </citation>
    <scope>IDENTIFICATION</scope>
</reference>
<reference evidence="11" key="2">
    <citation type="submission" date="2025-08" db="UniProtKB">
        <authorList>
            <consortium name="Ensembl"/>
        </authorList>
    </citation>
    <scope>IDENTIFICATION</scope>
</reference>
<feature type="region of interest" description="Disordered" evidence="10">
    <location>
        <begin position="669"/>
        <end position="692"/>
    </location>
</feature>
<keyword evidence="1 9" id="KW-0963">Cytoplasm</keyword>
<dbReference type="Proteomes" id="UP000472267">
    <property type="component" value="Chromosome 8"/>
</dbReference>
<dbReference type="GO" id="GO:0051168">
    <property type="term" value="P:nuclear export"/>
    <property type="evidence" value="ECO:0007669"/>
    <property type="project" value="UniProtKB-UniRule"/>
</dbReference>
<dbReference type="GO" id="GO:0000281">
    <property type="term" value="P:mitotic cytokinesis"/>
    <property type="evidence" value="ECO:0007669"/>
    <property type="project" value="UniProtKB-UniRule"/>
</dbReference>
<gene>
    <name evidence="11" type="primary">lzts2</name>
    <name evidence="9" type="synonym">LAPSER1</name>
    <name evidence="9" type="synonym">LZTS2</name>
</gene>
<keyword evidence="5 9" id="KW-0498">Mitosis</keyword>
<feature type="region of interest" description="Disordered" evidence="10">
    <location>
        <begin position="268"/>
        <end position="333"/>
    </location>
</feature>
<dbReference type="HAMAP" id="MF_03026">
    <property type="entry name" value="LZTS2"/>
    <property type="match status" value="1"/>
</dbReference>
<dbReference type="Ensembl" id="ENSSFAT00005024059.1">
    <property type="protein sequence ID" value="ENSSFAP00005023107.1"/>
    <property type="gene ID" value="ENSSFAG00005011951.1"/>
</dbReference>
<dbReference type="Gene3D" id="1.10.287.1490">
    <property type="match status" value="1"/>
</dbReference>
<dbReference type="RefSeq" id="XP_029954424.1">
    <property type="nucleotide sequence ID" value="XM_030098564.1"/>
</dbReference>
<dbReference type="InParanoid" id="A0A672GXY7"/>
<keyword evidence="3 9" id="KW-0879">Wnt signaling pathway</keyword>
<dbReference type="OrthoDB" id="10030037at2759"/>
<evidence type="ECO:0000256" key="7">
    <source>
        <dbReference type="ARBA" id="ARBA00023212"/>
    </source>
</evidence>
<evidence type="ECO:0000256" key="2">
    <source>
        <dbReference type="ARBA" id="ARBA00022618"/>
    </source>
</evidence>
<comment type="function">
    <text evidence="9">Negative regulator of katanin-mediated microtubule severing and release from the centrosome. Required for central spindle formation and the completion of cytokinesis. Negative regulator of the Wnt signaling pathway. Represses beta-catenin-mediated transcriptional activation by promoting the nuclear exclusion of beta-catenin.</text>
</comment>
<name>A0A672GXY7_SALFA</name>
<sequence>MALVQALPISAEPHNPGLSGGARRRRQSGPSPPLNPPPPTTALDPMGSVGSLISSRPGLYQDQRSGVELGTRGHWLGSDSPQDSPLQSAPPLRNQSCTASGRGLEKEGGNGNYTYLNQDYVGDWNDNHVTSGSPTSEADETKEGLGLNGNVGGPPPKLIPVSGKLEKNMEKTVLRPTAFKPVIPKSRASMQYLSPRHCANVAESQNNLNLLSPAHRDASPSCSERRSSYSSGRNVGGGGGSQSCSLSDSGRNSLSSLPPYSGASYSLASGEAGAGHVEPTKSAPLVGTHGHSNSDSGRSSSSKSTGSGSISGRGQPLSDSGSGGRSPGPVEGYEGVVRDLEDKLRERELELQQLRDNLDENEAAICQVYEEKQKRFELELEELRQSCATRMQSASQKAQRAQQVLQLQVYQLQQEKKKLQEDFAQLLKEREQLEERCTSYEHEKIQLGPRLEETKWEVCQKSGEISLLKQQLKEVQGELAQRVGEIVSLRGQLRDTRGELTNAQVQLQEANGTARTRTLELEVCENELQRRKSEAELLREKVGRLEGELSHLRDALANQGPGNRQCQVFQEDEERLLAYESDEAKAQRQSGGEALQNMKAQMDRMRSELAFERQRAEEQTGSFEEERKVWQEEKDKVIRYQKQLQQNYVQMYRRNRELEQLLQELSLELESREDDEGSGNEINFDEIAATEI</sequence>
<evidence type="ECO:0000256" key="10">
    <source>
        <dbReference type="SAM" id="MobiDB-lite"/>
    </source>
</evidence>
<dbReference type="AlphaFoldDB" id="A0A672GXY7"/>
<keyword evidence="8 9" id="KW-0131">Cell cycle</keyword>
<reference evidence="11" key="1">
    <citation type="submission" date="2019-06" db="EMBL/GenBank/DDBJ databases">
        <authorList>
            <consortium name="Wellcome Sanger Institute Data Sharing"/>
        </authorList>
    </citation>
    <scope>NUCLEOTIDE SEQUENCE [LARGE SCALE GENOMIC DNA]</scope>
</reference>
<dbReference type="GO" id="GO:0005737">
    <property type="term" value="C:cytoplasm"/>
    <property type="evidence" value="ECO:0007669"/>
    <property type="project" value="UniProtKB-SubCell"/>
</dbReference>
<keyword evidence="7 9" id="KW-0206">Cytoskeleton</keyword>
<dbReference type="Pfam" id="PF06818">
    <property type="entry name" value="Fez1"/>
    <property type="match status" value="1"/>
</dbReference>
<organism evidence="11 12">
    <name type="scientific">Salarias fasciatus</name>
    <name type="common">Jewelled blenny</name>
    <name type="synonym">Blennius fasciatus</name>
    <dbReference type="NCBI Taxonomy" id="181472"/>
    <lineage>
        <taxon>Eukaryota</taxon>
        <taxon>Metazoa</taxon>
        <taxon>Chordata</taxon>
        <taxon>Craniata</taxon>
        <taxon>Vertebrata</taxon>
        <taxon>Euteleostomi</taxon>
        <taxon>Actinopterygii</taxon>
        <taxon>Neopterygii</taxon>
        <taxon>Teleostei</taxon>
        <taxon>Neoteleostei</taxon>
        <taxon>Acanthomorphata</taxon>
        <taxon>Ovalentaria</taxon>
        <taxon>Blenniimorphae</taxon>
        <taxon>Blenniiformes</taxon>
        <taxon>Blennioidei</taxon>
        <taxon>Blenniidae</taxon>
        <taxon>Salariinae</taxon>
        <taxon>Salarias</taxon>
    </lineage>
</organism>
<feature type="compositionally biased region" description="Low complexity" evidence="10">
    <location>
        <begin position="242"/>
        <end position="255"/>
    </location>
</feature>
<dbReference type="GeneID" id="115393531"/>
<evidence type="ECO:0000256" key="6">
    <source>
        <dbReference type="ARBA" id="ARBA00023054"/>
    </source>
</evidence>
<evidence type="ECO:0000256" key="1">
    <source>
        <dbReference type="ARBA" id="ARBA00022490"/>
    </source>
</evidence>
<accession>A0A672GXY7</accession>
<evidence type="ECO:0000256" key="3">
    <source>
        <dbReference type="ARBA" id="ARBA00022687"/>
    </source>
</evidence>
<comment type="subcellular location">
    <subcellularLocation>
        <location evidence="9">Cytoplasm</location>
    </subcellularLocation>
    <subcellularLocation>
        <location evidence="9">Cytoplasm</location>
        <location evidence="9">Cytoskeleton</location>
        <location evidence="9">Microtubule organizing center</location>
        <location evidence="9">Centrosome</location>
    </subcellularLocation>
</comment>
<dbReference type="InterPro" id="IPR028597">
    <property type="entry name" value="LZTS2"/>
</dbReference>